<feature type="domain" description="WxL Interacting Protein peptidoglycan binding" evidence="3">
    <location>
        <begin position="31"/>
        <end position="149"/>
    </location>
</feature>
<accession>A0AAP5PDF7</accession>
<dbReference type="Pfam" id="PF06030">
    <property type="entry name" value="WxLIP_PGBD"/>
    <property type="match status" value="1"/>
</dbReference>
<evidence type="ECO:0000256" key="2">
    <source>
        <dbReference type="SAM" id="SignalP"/>
    </source>
</evidence>
<keyword evidence="1" id="KW-0812">Transmembrane</keyword>
<comment type="caution">
    <text evidence="5">The sequence shown here is derived from an EMBL/GenBank/DDBJ whole genome shotgun (WGS) entry which is preliminary data.</text>
</comment>
<name>A0AAP5PDF7_9LACT</name>
<keyword evidence="1" id="KW-0472">Membrane</keyword>
<dbReference type="AlphaFoldDB" id="A0AAP5PDF7"/>
<keyword evidence="2" id="KW-0732">Signal</keyword>
<evidence type="ECO:0000259" key="3">
    <source>
        <dbReference type="Pfam" id="PF06030"/>
    </source>
</evidence>
<dbReference type="RefSeq" id="WP_311802386.1">
    <property type="nucleotide sequence ID" value="NZ_JARQCN010000003.1"/>
</dbReference>
<keyword evidence="1" id="KW-1133">Transmembrane helix</keyword>
<organism evidence="5 6">
    <name type="scientific">Lactococcus lactis</name>
    <dbReference type="NCBI Taxonomy" id="1358"/>
    <lineage>
        <taxon>Bacteria</taxon>
        <taxon>Bacillati</taxon>
        <taxon>Bacillota</taxon>
        <taxon>Bacilli</taxon>
        <taxon>Lactobacillales</taxon>
        <taxon>Streptococcaceae</taxon>
        <taxon>Lactococcus</taxon>
    </lineage>
</organism>
<feature type="signal peptide" evidence="2">
    <location>
        <begin position="1"/>
        <end position="26"/>
    </location>
</feature>
<dbReference type="EMBL" id="JARQDL010000005">
    <property type="protein sequence ID" value="MDT2945676.1"/>
    <property type="molecule type" value="Genomic_DNA"/>
</dbReference>
<dbReference type="Proteomes" id="UP001250218">
    <property type="component" value="Unassembled WGS sequence"/>
</dbReference>
<evidence type="ECO:0000313" key="5">
    <source>
        <dbReference type="EMBL" id="MDT2945676.1"/>
    </source>
</evidence>
<feature type="transmembrane region" description="Helical" evidence="1">
    <location>
        <begin position="337"/>
        <end position="358"/>
    </location>
</feature>
<dbReference type="Pfam" id="PF11797">
    <property type="entry name" value="WxLIP_HBD"/>
    <property type="match status" value="1"/>
</dbReference>
<feature type="chain" id="PRO_5042825658" evidence="2">
    <location>
        <begin position="27"/>
        <end position="377"/>
    </location>
</feature>
<sequence>MKNKKFILISLVSLSVLINATHTVHADSANFSVTPKIGENQVGQNLGYFNLLLKPKQTQNVEFTLNNNSNQTIKVKTTFGTAFTSQSGNVGYTPDLVKPDPSLKINLKDYVKLPQTLTIKPKSTTTVTATVTMPDENIKGVIAGGFNFEDASTSESTQKSSGVSITNRYRYVIGLILQNDIAKVDPTLNLGKVGPDQVNGRNVITANLTNSAPAYLMQMNTDAVVTKYNDSSIKYTYNNVAMEMAPNSNFNLAIPVSIPGALNGKTSEPLKPGKYHLKMTVYGGKDDKGKYQTIVNGQVTKYDYKWVFDKDFIITGAKASSLNAKDATINHKPKIDWLLIVGFAVIILLLLIIIFLLFKRRKKDEEENEESVENKKD</sequence>
<proteinExistence type="predicted"/>
<feature type="domain" description="WxL Interacting Protein host binding" evidence="4">
    <location>
        <begin position="161"/>
        <end position="323"/>
    </location>
</feature>
<dbReference type="InterPro" id="IPR021759">
    <property type="entry name" value="WxLIP_HBD"/>
</dbReference>
<reference evidence="5" key="1">
    <citation type="submission" date="2023-03" db="EMBL/GenBank/DDBJ databases">
        <authorList>
            <person name="Shen W."/>
            <person name="Cai J."/>
        </authorList>
    </citation>
    <scope>NUCLEOTIDE SEQUENCE</scope>
    <source>
        <strain evidence="5">Y37</strain>
    </source>
</reference>
<evidence type="ECO:0000256" key="1">
    <source>
        <dbReference type="SAM" id="Phobius"/>
    </source>
</evidence>
<gene>
    <name evidence="5" type="ORF">P7I04_06425</name>
</gene>
<evidence type="ECO:0000313" key="6">
    <source>
        <dbReference type="Proteomes" id="UP001250218"/>
    </source>
</evidence>
<dbReference type="InterPro" id="IPR010317">
    <property type="entry name" value="WxLIP_PGBD"/>
</dbReference>
<evidence type="ECO:0000259" key="4">
    <source>
        <dbReference type="Pfam" id="PF11797"/>
    </source>
</evidence>
<protein>
    <submittedName>
        <fullName evidence="5">DUF916 and DUF3324 domain-containing protein</fullName>
    </submittedName>
</protein>